<proteinExistence type="predicted"/>
<keyword evidence="2" id="KW-1185">Reference proteome</keyword>
<dbReference type="EMBL" id="ML996098">
    <property type="protein sequence ID" value="KAF2741169.1"/>
    <property type="molecule type" value="Genomic_DNA"/>
</dbReference>
<dbReference type="Gene3D" id="2.60.120.10">
    <property type="entry name" value="Jelly Rolls"/>
    <property type="match status" value="1"/>
</dbReference>
<dbReference type="InterPro" id="IPR014710">
    <property type="entry name" value="RmlC-like_jellyroll"/>
</dbReference>
<evidence type="ECO:0000313" key="1">
    <source>
        <dbReference type="EMBL" id="KAF2741169.1"/>
    </source>
</evidence>
<protein>
    <submittedName>
        <fullName evidence="1">Uncharacterized protein</fullName>
    </submittedName>
</protein>
<evidence type="ECO:0000313" key="2">
    <source>
        <dbReference type="Proteomes" id="UP000799444"/>
    </source>
</evidence>
<reference evidence="1" key="1">
    <citation type="journal article" date="2020" name="Stud. Mycol.">
        <title>101 Dothideomycetes genomes: a test case for predicting lifestyles and emergence of pathogens.</title>
        <authorList>
            <person name="Haridas S."/>
            <person name="Albert R."/>
            <person name="Binder M."/>
            <person name="Bloem J."/>
            <person name="Labutti K."/>
            <person name="Salamov A."/>
            <person name="Andreopoulos B."/>
            <person name="Baker S."/>
            <person name="Barry K."/>
            <person name="Bills G."/>
            <person name="Bluhm B."/>
            <person name="Cannon C."/>
            <person name="Castanera R."/>
            <person name="Culley D."/>
            <person name="Daum C."/>
            <person name="Ezra D."/>
            <person name="Gonzalez J."/>
            <person name="Henrissat B."/>
            <person name="Kuo A."/>
            <person name="Liang C."/>
            <person name="Lipzen A."/>
            <person name="Lutzoni F."/>
            <person name="Magnuson J."/>
            <person name="Mondo S."/>
            <person name="Nolan M."/>
            <person name="Ohm R."/>
            <person name="Pangilinan J."/>
            <person name="Park H.-J."/>
            <person name="Ramirez L."/>
            <person name="Alfaro M."/>
            <person name="Sun H."/>
            <person name="Tritt A."/>
            <person name="Yoshinaga Y."/>
            <person name="Zwiers L.-H."/>
            <person name="Turgeon B."/>
            <person name="Goodwin S."/>
            <person name="Spatafora J."/>
            <person name="Crous P."/>
            <person name="Grigoriev I."/>
        </authorList>
    </citation>
    <scope>NUCLEOTIDE SEQUENCE</scope>
    <source>
        <strain evidence="1">CBS 125425</strain>
    </source>
</reference>
<dbReference type="Proteomes" id="UP000799444">
    <property type="component" value="Unassembled WGS sequence"/>
</dbReference>
<gene>
    <name evidence="1" type="ORF">EJ04DRAFT_548110</name>
</gene>
<comment type="caution">
    <text evidence="1">The sequence shown here is derived from an EMBL/GenBank/DDBJ whole genome shotgun (WGS) entry which is preliminary data.</text>
</comment>
<dbReference type="AlphaFoldDB" id="A0A9P4RD49"/>
<name>A0A9P4RD49_9PLEO</name>
<dbReference type="OrthoDB" id="9976870at2759"/>
<organism evidence="1 2">
    <name type="scientific">Polyplosphaeria fusca</name>
    <dbReference type="NCBI Taxonomy" id="682080"/>
    <lineage>
        <taxon>Eukaryota</taxon>
        <taxon>Fungi</taxon>
        <taxon>Dikarya</taxon>
        <taxon>Ascomycota</taxon>
        <taxon>Pezizomycotina</taxon>
        <taxon>Dothideomycetes</taxon>
        <taxon>Pleosporomycetidae</taxon>
        <taxon>Pleosporales</taxon>
        <taxon>Tetraplosphaeriaceae</taxon>
        <taxon>Polyplosphaeria</taxon>
    </lineage>
</organism>
<sequence length="227" mass="26296">MSAPTVEELKAAKLIEGPHVLFSGTFTVEFLEPPPTLNATVLMRASYTQNPLGKSHPQSPPLHLHFDQSETFLVTQGLLGTTTTYDAVDNSWTSENTPYEFPPWMPHRFWPHPEAKEDTVMYVWAHPDGVEEPMDWLFFSNLLRYISDVAEKKRVMDPFYVMTAQHASATALVWFPRVKWLGPLRWWLPWKFQGGIAWVAKMMGYRALLKEYTPKEEWEAYLHAKRA</sequence>
<accession>A0A9P4RD49</accession>